<accession>A0A644YVC3</accession>
<name>A0A644YVC3_9ZZZZ</name>
<feature type="compositionally biased region" description="Low complexity" evidence="1">
    <location>
        <begin position="1046"/>
        <end position="1055"/>
    </location>
</feature>
<feature type="region of interest" description="Disordered" evidence="1">
    <location>
        <begin position="928"/>
        <end position="957"/>
    </location>
</feature>
<evidence type="ECO:0000313" key="2">
    <source>
        <dbReference type="EMBL" id="MPM32560.1"/>
    </source>
</evidence>
<reference evidence="2" key="1">
    <citation type="submission" date="2019-08" db="EMBL/GenBank/DDBJ databases">
        <authorList>
            <person name="Kucharzyk K."/>
            <person name="Murdoch R.W."/>
            <person name="Higgins S."/>
            <person name="Loffler F."/>
        </authorList>
    </citation>
    <scope>NUCLEOTIDE SEQUENCE</scope>
</reference>
<gene>
    <name evidence="2" type="ORF">SDC9_79124</name>
</gene>
<feature type="region of interest" description="Disordered" evidence="1">
    <location>
        <begin position="1026"/>
        <end position="1068"/>
    </location>
</feature>
<sequence length="1068" mass="108802">MLAGDDAAHVGGVVEVAVVVVVGVRVDQAAGAADLQAGGAVELVDGLGGAGVLGVADRAAQPVLLVLEIGQVEPVHEHPVDGDGVDRGGRLRGGGGEDTGIGEPAEQGLAEPGAQLRGDAEGLLRPAGVPALRGRDRIEQLVALELGAADAREGGGGSTLGEGGHALAARAAAPDLPAVAVVLDVGLEPLVGDRALGAHVLQDAADPPDQHRIGALIERGEQARLAVGLFDHLPGDVRQRGGQPGVDLGGHRSGELEGAAEPRLQAELQHGVEEQPAACAPRRARLRRPGGIGVPERGEVGPVDHIGRQQPITAESVLPGLGEDGGDDGVEVDRLVPDAGAQRGAQRQGVGAGLDEPGPVRRVLDAVGEDQRLLLGGVEVVGAEQARQRHRELGGDGRAEEADAVVLEAGGAGVLTGQVVGVLSPVGEDRQVVAVLRLFAALIGRSQGQLAAANVEPAELAVADRIGGQMIRLGRGGLDQRPEAAAAGGVVGADPLVVVGECGARGPETDPPAGPAAVAAVDGGERDGARVSGEAAGTTGDHAVVGPPVAEIGLGHPVDPGEFAHPQVGLHRDEPASQLGAQVAQCADQVGEELGRRRDPVAADAGQRQQLSGEGLQADCVVAVVDEGAHQRVGLGEGLEVLDGGQRRPLGLHGGVVGTVETVEHGDREVVRLGGLPEVRDGAVDHPQQAELHRRGGETERGDSGLGPGAPLVEGVAGLGYHVVGGEGLAEHGGGEADHLRGVALVAEGGGGRDRGDPAQRPGELLRRVAAGGPVALQRQPEAAQQHGDVGALGAVVGVELVEHQVGQALGALPPDVLVLLAQEELVEHLVVGQQDVRRSVLDDAVVGDQPLVADLGPLRAFLTGVERGGDAGQAVRRIGDQLGETERLVVGQRIHRVEDQRLGAGDAPVVGPQHVVEDRVEERLGLARPGAGGDQGRQWPGLVRPEVEGGQPRPGRRLMGVRRVGRLPLQRRCGVPGRRPVRQTHPYVGALEDAVALVGEEIVEGAAGIGVGEGERRGEVVPQAPLEVPGLDSGQQLTHERSASRRSNSAYAVRMSVSRSRTRNGSS</sequence>
<feature type="compositionally biased region" description="Polar residues" evidence="1">
    <location>
        <begin position="1058"/>
        <end position="1068"/>
    </location>
</feature>
<comment type="caution">
    <text evidence="2">The sequence shown here is derived from an EMBL/GenBank/DDBJ whole genome shotgun (WGS) entry which is preliminary data.</text>
</comment>
<dbReference type="AlphaFoldDB" id="A0A644YVC3"/>
<feature type="region of interest" description="Disordered" evidence="1">
    <location>
        <begin position="77"/>
        <end position="107"/>
    </location>
</feature>
<feature type="compositionally biased region" description="Basic and acidic residues" evidence="1">
    <location>
        <begin position="691"/>
        <end position="703"/>
    </location>
</feature>
<dbReference type="EMBL" id="VSSQ01006397">
    <property type="protein sequence ID" value="MPM32560.1"/>
    <property type="molecule type" value="Genomic_DNA"/>
</dbReference>
<feature type="region of interest" description="Disordered" evidence="1">
    <location>
        <begin position="679"/>
        <end position="708"/>
    </location>
</feature>
<proteinExistence type="predicted"/>
<feature type="region of interest" description="Disordered" evidence="1">
    <location>
        <begin position="236"/>
        <end position="255"/>
    </location>
</feature>
<evidence type="ECO:0000256" key="1">
    <source>
        <dbReference type="SAM" id="MobiDB-lite"/>
    </source>
</evidence>
<feature type="region of interest" description="Disordered" evidence="1">
    <location>
        <begin position="272"/>
        <end position="310"/>
    </location>
</feature>
<organism evidence="2">
    <name type="scientific">bioreactor metagenome</name>
    <dbReference type="NCBI Taxonomy" id="1076179"/>
    <lineage>
        <taxon>unclassified sequences</taxon>
        <taxon>metagenomes</taxon>
        <taxon>ecological metagenomes</taxon>
    </lineage>
</organism>
<protein>
    <submittedName>
        <fullName evidence="2">Uncharacterized protein</fullName>
    </submittedName>
</protein>
<feature type="compositionally biased region" description="Basic and acidic residues" evidence="1">
    <location>
        <begin position="77"/>
        <end position="89"/>
    </location>
</feature>